<evidence type="ECO:0000259" key="3">
    <source>
        <dbReference type="Pfam" id="PF25166"/>
    </source>
</evidence>
<dbReference type="RefSeq" id="WP_188402911.1">
    <property type="nucleotide sequence ID" value="NZ_BMCE01000002.1"/>
</dbReference>
<name>A0ABS2ZH85_9BACL</name>
<evidence type="ECO:0008006" key="6">
    <source>
        <dbReference type="Google" id="ProtNLM"/>
    </source>
</evidence>
<keyword evidence="5" id="KW-1185">Reference proteome</keyword>
<dbReference type="InterPro" id="IPR010330">
    <property type="entry name" value="CoiA_nuc"/>
</dbReference>
<gene>
    <name evidence="4" type="ORF">JYA64_12375</name>
</gene>
<sequence length="388" mass="45662">MLVALFNNQFVDMVGKITKEEWDSKRKTGKLVCPVCKNNVIPKCGTKKTWHFAHQSYEQCTGLHETETNYHLLGKKGLYKWLVQLQQEPIIEFYLRDIAQRPDLFLAQNNQAIEFQCATMSPDLLRSRIMGYQSLNIQSDWIFGLKRLRQKGGSLYYIHSTDLASAKKDHDGNLYLNYFCPLQQQFVLLRNILPLSQKKAAADSYVFSIKNVPQADWLSKTFGNESTNHHNDLWLKQKTTWRMTAFKNISPAVMYVKKVLYFNHHSLTLFPSIAGVPSKDYFLFETSPYLWQTYLLFFIEKTQTQSFRIEFLINECRRLMEKRIFVVRQFPYLEESFVEALDGYLNFLEEAGYIIKVTDGTYKKVWKTHYPKTLDEALKLDKIFCEKM</sequence>
<proteinExistence type="predicted"/>
<dbReference type="Pfam" id="PF06054">
    <property type="entry name" value="CoiA_nuc"/>
    <property type="match status" value="1"/>
</dbReference>
<accession>A0ABS2ZH85</accession>
<dbReference type="InterPro" id="IPR057252">
    <property type="entry name" value="CoiA_C"/>
</dbReference>
<evidence type="ECO:0000313" key="5">
    <source>
        <dbReference type="Proteomes" id="UP001319060"/>
    </source>
</evidence>
<feature type="domain" description="Competence protein CoiA-like N-terminal" evidence="2">
    <location>
        <begin position="16"/>
        <end position="61"/>
    </location>
</feature>
<dbReference type="Pfam" id="PF25164">
    <property type="entry name" value="CoiA_N"/>
    <property type="match status" value="1"/>
</dbReference>
<dbReference type="InterPro" id="IPR057253">
    <property type="entry name" value="CoiA-like_N"/>
</dbReference>
<dbReference type="InterPro" id="IPR021176">
    <property type="entry name" value="Competence-induced_CoiA"/>
</dbReference>
<organism evidence="4 5">
    <name type="scientific">Fictibacillus barbaricus</name>
    <dbReference type="NCBI Taxonomy" id="182136"/>
    <lineage>
        <taxon>Bacteria</taxon>
        <taxon>Bacillati</taxon>
        <taxon>Bacillota</taxon>
        <taxon>Bacilli</taxon>
        <taxon>Bacillales</taxon>
        <taxon>Fictibacillaceae</taxon>
        <taxon>Fictibacillus</taxon>
    </lineage>
</organism>
<dbReference type="Pfam" id="PF25166">
    <property type="entry name" value="CoiA_C"/>
    <property type="match status" value="1"/>
</dbReference>
<evidence type="ECO:0000313" key="4">
    <source>
        <dbReference type="EMBL" id="MBN3546095.1"/>
    </source>
</evidence>
<reference evidence="4 5" key="1">
    <citation type="submission" date="2021-01" db="EMBL/GenBank/DDBJ databases">
        <title>Genome Sequencing of Type Strains.</title>
        <authorList>
            <person name="Lemaire J.F."/>
            <person name="Inderbitzin P."/>
            <person name="Collins S.B."/>
            <person name="Wespe N."/>
            <person name="Knight-Connoni V."/>
        </authorList>
    </citation>
    <scope>NUCLEOTIDE SEQUENCE [LARGE SCALE GENOMIC DNA]</scope>
    <source>
        <strain evidence="4 5">DSM 14730</strain>
    </source>
</reference>
<dbReference type="Proteomes" id="UP001319060">
    <property type="component" value="Unassembled WGS sequence"/>
</dbReference>
<dbReference type="PIRSF" id="PIRSF007487">
    <property type="entry name" value="Competence-induced_CoiA_bac"/>
    <property type="match status" value="1"/>
</dbReference>
<evidence type="ECO:0000259" key="2">
    <source>
        <dbReference type="Pfam" id="PF25164"/>
    </source>
</evidence>
<evidence type="ECO:0000259" key="1">
    <source>
        <dbReference type="Pfam" id="PF06054"/>
    </source>
</evidence>
<protein>
    <recommendedName>
        <fullName evidence="6">Competence protein CoiA</fullName>
    </recommendedName>
</protein>
<feature type="domain" description="Competence protein CoiA C-terminal" evidence="3">
    <location>
        <begin position="232"/>
        <end position="378"/>
    </location>
</feature>
<comment type="caution">
    <text evidence="4">The sequence shown here is derived from an EMBL/GenBank/DDBJ whole genome shotgun (WGS) entry which is preliminary data.</text>
</comment>
<dbReference type="EMBL" id="JAFHKS010000043">
    <property type="protein sequence ID" value="MBN3546095.1"/>
    <property type="molecule type" value="Genomic_DNA"/>
</dbReference>
<feature type="domain" description="Competence protein CoiA nuclease-like" evidence="1">
    <location>
        <begin position="67"/>
        <end position="220"/>
    </location>
</feature>